<dbReference type="InterPro" id="IPR005672">
    <property type="entry name" value="Phosphate_PstA"/>
</dbReference>
<evidence type="ECO:0000256" key="3">
    <source>
        <dbReference type="ARBA" id="ARBA00016864"/>
    </source>
</evidence>
<name>I4BBP7_TURPD</name>
<evidence type="ECO:0000313" key="11">
    <source>
        <dbReference type="EMBL" id="AFM14704.1"/>
    </source>
</evidence>
<evidence type="ECO:0000256" key="8">
    <source>
        <dbReference type="ARBA" id="ARBA00023136"/>
    </source>
</evidence>
<dbReference type="Gene3D" id="1.10.3720.10">
    <property type="entry name" value="MetI-like"/>
    <property type="match status" value="1"/>
</dbReference>
<dbReference type="HOGENOM" id="CLU_033621_2_2_12"/>
<keyword evidence="5 9" id="KW-1003">Cell membrane</keyword>
<dbReference type="AlphaFoldDB" id="I4BBP7"/>
<dbReference type="PANTHER" id="PTHR43470">
    <property type="entry name" value="PHOSPHATE TRANSPORT SYSTEM PERMEASE PROTEIN PSTA-RELATED"/>
    <property type="match status" value="1"/>
</dbReference>
<dbReference type="PROSITE" id="PS50928">
    <property type="entry name" value="ABC_TM1"/>
    <property type="match status" value="1"/>
</dbReference>
<dbReference type="STRING" id="869212.Turpa_4070"/>
<evidence type="ECO:0000313" key="12">
    <source>
        <dbReference type="Proteomes" id="UP000006048"/>
    </source>
</evidence>
<comment type="similarity">
    <text evidence="2 9">Belongs to the binding-protein-dependent transport system permease family. CysTW subfamily.</text>
</comment>
<feature type="transmembrane region" description="Helical" evidence="9">
    <location>
        <begin position="135"/>
        <end position="158"/>
    </location>
</feature>
<feature type="domain" description="ABC transmembrane type-1" evidence="10">
    <location>
        <begin position="64"/>
        <end position="270"/>
    </location>
</feature>
<accession>I4BBP7</accession>
<gene>
    <name evidence="11" type="ordered locus">Turpa_4070</name>
</gene>
<dbReference type="InterPro" id="IPR035906">
    <property type="entry name" value="MetI-like_sf"/>
</dbReference>
<dbReference type="RefSeq" id="WP_014805180.1">
    <property type="nucleotide sequence ID" value="NC_018020.1"/>
</dbReference>
<protein>
    <recommendedName>
        <fullName evidence="3 9">Phosphate transport system permease protein PstA</fullName>
    </recommendedName>
</protein>
<keyword evidence="6 9" id="KW-0812">Transmembrane</keyword>
<feature type="transmembrane region" description="Helical" evidence="9">
    <location>
        <begin position="12"/>
        <end position="40"/>
    </location>
</feature>
<evidence type="ECO:0000256" key="9">
    <source>
        <dbReference type="RuleBase" id="RU363043"/>
    </source>
</evidence>
<feature type="transmembrane region" description="Helical" evidence="9">
    <location>
        <begin position="60"/>
        <end position="89"/>
    </location>
</feature>
<evidence type="ECO:0000259" key="10">
    <source>
        <dbReference type="PROSITE" id="PS50928"/>
    </source>
</evidence>
<proteinExistence type="inferred from homology"/>
<keyword evidence="7 9" id="KW-1133">Transmembrane helix</keyword>
<dbReference type="GO" id="GO:0005886">
    <property type="term" value="C:plasma membrane"/>
    <property type="evidence" value="ECO:0007669"/>
    <property type="project" value="UniProtKB-SubCell"/>
</dbReference>
<dbReference type="KEGG" id="tpx:Turpa_4070"/>
<evidence type="ECO:0000256" key="7">
    <source>
        <dbReference type="ARBA" id="ARBA00022989"/>
    </source>
</evidence>
<evidence type="ECO:0000256" key="1">
    <source>
        <dbReference type="ARBA" id="ARBA00004651"/>
    </source>
</evidence>
<evidence type="ECO:0000256" key="6">
    <source>
        <dbReference type="ARBA" id="ARBA00022692"/>
    </source>
</evidence>
<evidence type="ECO:0000256" key="2">
    <source>
        <dbReference type="ARBA" id="ARBA00007069"/>
    </source>
</evidence>
<dbReference type="GO" id="GO:0005315">
    <property type="term" value="F:phosphate transmembrane transporter activity"/>
    <property type="evidence" value="ECO:0007669"/>
    <property type="project" value="InterPro"/>
</dbReference>
<sequence length="285" mass="30729">MMTRSRKFSDVAGYAVIYAFTAMAFIPLVAFILYVIAKGIGRINFEFLFTASASMESGGIFAPLFGTIVLTLASLLFAVPISLMAAVYLSEYARKDRWFNLIELTIVNLAGVPSVVYGLFGLGLFVIFLGLGKSIIAGALTMACMSMPLLITVFYQALKAVPLTLREASLAVGASKLSTTFRIVIPTALPGIFTGVILATARIAGETAPVLFTVAAYYMPNLPQSLSDQSMLLSYHLYVISTQNTGVQEEQKYAVTLVLVVLVLVVNLIAIWARARARKKIGNLG</sequence>
<dbReference type="NCBIfam" id="TIGR00974">
    <property type="entry name" value="3a0107s02c"/>
    <property type="match status" value="1"/>
</dbReference>
<organism evidence="11 12">
    <name type="scientific">Turneriella parva (strain ATCC BAA-1111 / DSM 21527 / NCTC 11395 / H)</name>
    <name type="common">Leptospira parva</name>
    <dbReference type="NCBI Taxonomy" id="869212"/>
    <lineage>
        <taxon>Bacteria</taxon>
        <taxon>Pseudomonadati</taxon>
        <taxon>Spirochaetota</taxon>
        <taxon>Spirochaetia</taxon>
        <taxon>Leptospirales</taxon>
        <taxon>Leptospiraceae</taxon>
        <taxon>Turneriella</taxon>
    </lineage>
</organism>
<evidence type="ECO:0000256" key="5">
    <source>
        <dbReference type="ARBA" id="ARBA00022475"/>
    </source>
</evidence>
<dbReference type="PANTHER" id="PTHR43470:SF3">
    <property type="entry name" value="PHOSPHATE TRANSPORT SYSTEM PERMEASE PROTEIN PSTA-RELATED"/>
    <property type="match status" value="1"/>
</dbReference>
<dbReference type="SUPFAM" id="SSF161098">
    <property type="entry name" value="MetI-like"/>
    <property type="match status" value="1"/>
</dbReference>
<keyword evidence="8 9" id="KW-0472">Membrane</keyword>
<dbReference type="CDD" id="cd06261">
    <property type="entry name" value="TM_PBP2"/>
    <property type="match status" value="1"/>
</dbReference>
<keyword evidence="4" id="KW-0813">Transport</keyword>
<feature type="transmembrane region" description="Helical" evidence="9">
    <location>
        <begin position="179"/>
        <end position="204"/>
    </location>
</feature>
<dbReference type="EMBL" id="CP002959">
    <property type="protein sequence ID" value="AFM14704.1"/>
    <property type="molecule type" value="Genomic_DNA"/>
</dbReference>
<evidence type="ECO:0000256" key="4">
    <source>
        <dbReference type="ARBA" id="ARBA00022448"/>
    </source>
</evidence>
<reference evidence="11 12" key="1">
    <citation type="submission" date="2012-06" db="EMBL/GenBank/DDBJ databases">
        <title>The complete chromosome of genome of Turneriella parva DSM 21527.</title>
        <authorList>
            <consortium name="US DOE Joint Genome Institute (JGI-PGF)"/>
            <person name="Lucas S."/>
            <person name="Han J."/>
            <person name="Lapidus A."/>
            <person name="Bruce D."/>
            <person name="Goodwin L."/>
            <person name="Pitluck S."/>
            <person name="Peters L."/>
            <person name="Kyrpides N."/>
            <person name="Mavromatis K."/>
            <person name="Ivanova N."/>
            <person name="Mikhailova N."/>
            <person name="Chertkov O."/>
            <person name="Detter J.C."/>
            <person name="Tapia R."/>
            <person name="Han C."/>
            <person name="Land M."/>
            <person name="Hauser L."/>
            <person name="Markowitz V."/>
            <person name="Cheng J.-F."/>
            <person name="Hugenholtz P."/>
            <person name="Woyke T."/>
            <person name="Wu D."/>
            <person name="Gronow S."/>
            <person name="Wellnitz S."/>
            <person name="Brambilla E."/>
            <person name="Klenk H.-P."/>
            <person name="Eisen J.A."/>
        </authorList>
    </citation>
    <scope>NUCLEOTIDE SEQUENCE [LARGE SCALE GENOMIC DNA]</scope>
    <source>
        <strain evidence="12">ATCC BAA-1111 / DSM 21527 / NCTC 11395 / H</strain>
    </source>
</reference>
<dbReference type="GO" id="GO:0035435">
    <property type="term" value="P:phosphate ion transmembrane transport"/>
    <property type="evidence" value="ECO:0007669"/>
    <property type="project" value="InterPro"/>
</dbReference>
<feature type="transmembrane region" description="Helical" evidence="9">
    <location>
        <begin position="101"/>
        <end position="129"/>
    </location>
</feature>
<keyword evidence="12" id="KW-1185">Reference proteome</keyword>
<dbReference type="Proteomes" id="UP000006048">
    <property type="component" value="Chromosome"/>
</dbReference>
<dbReference type="InterPro" id="IPR000515">
    <property type="entry name" value="MetI-like"/>
</dbReference>
<comment type="subcellular location">
    <subcellularLocation>
        <location evidence="1 9">Cell membrane</location>
        <topology evidence="1 9">Multi-pass membrane protein</topology>
    </subcellularLocation>
</comment>
<dbReference type="PATRIC" id="fig|869212.3.peg.4106"/>
<dbReference type="Pfam" id="PF00528">
    <property type="entry name" value="BPD_transp_1"/>
    <property type="match status" value="1"/>
</dbReference>
<feature type="transmembrane region" description="Helical" evidence="9">
    <location>
        <begin position="253"/>
        <end position="273"/>
    </location>
</feature>